<dbReference type="Proteomes" id="UP001432322">
    <property type="component" value="Unassembled WGS sequence"/>
</dbReference>
<sequence length="127" mass="14914">CAHENPEHDDPQFFHQMNSSMIRNKLVHDINDDRDDTPENNPESSNVAKNLRYEKWRLREISGLASPLLINITNAVVVEILTCCCRVYFIGSRIRQNRNNRRTCRSRRRFTVVHECNVTNYGVVIRT</sequence>
<proteinExistence type="predicted"/>
<feature type="region of interest" description="Disordered" evidence="1">
    <location>
        <begin position="25"/>
        <end position="46"/>
    </location>
</feature>
<keyword evidence="2" id="KW-0812">Transmembrane</keyword>
<accession>A0AAV5WXI0</accession>
<reference evidence="3" key="1">
    <citation type="submission" date="2023-10" db="EMBL/GenBank/DDBJ databases">
        <title>Genome assembly of Pristionchus species.</title>
        <authorList>
            <person name="Yoshida K."/>
            <person name="Sommer R.J."/>
        </authorList>
    </citation>
    <scope>NUCLEOTIDE SEQUENCE</scope>
    <source>
        <strain evidence="3">RS5133</strain>
    </source>
</reference>
<gene>
    <name evidence="3" type="ORF">PFISCL1PPCAC_27330</name>
</gene>
<name>A0AAV5WXI0_9BILA</name>
<feature type="transmembrane region" description="Helical" evidence="2">
    <location>
        <begin position="68"/>
        <end position="89"/>
    </location>
</feature>
<comment type="caution">
    <text evidence="3">The sequence shown here is derived from an EMBL/GenBank/DDBJ whole genome shotgun (WGS) entry which is preliminary data.</text>
</comment>
<evidence type="ECO:0000313" key="4">
    <source>
        <dbReference type="Proteomes" id="UP001432322"/>
    </source>
</evidence>
<evidence type="ECO:0000313" key="3">
    <source>
        <dbReference type="EMBL" id="GMT36033.1"/>
    </source>
</evidence>
<dbReference type="AlphaFoldDB" id="A0AAV5WXI0"/>
<keyword evidence="2" id="KW-0472">Membrane</keyword>
<evidence type="ECO:0000256" key="1">
    <source>
        <dbReference type="SAM" id="MobiDB-lite"/>
    </source>
</evidence>
<keyword evidence="2" id="KW-1133">Transmembrane helix</keyword>
<dbReference type="EMBL" id="BTSY01000007">
    <property type="protein sequence ID" value="GMT36033.1"/>
    <property type="molecule type" value="Genomic_DNA"/>
</dbReference>
<feature type="non-terminal residue" evidence="3">
    <location>
        <position position="1"/>
    </location>
</feature>
<protein>
    <submittedName>
        <fullName evidence="3">Uncharacterized protein</fullName>
    </submittedName>
</protein>
<evidence type="ECO:0000256" key="2">
    <source>
        <dbReference type="SAM" id="Phobius"/>
    </source>
</evidence>
<feature type="non-terminal residue" evidence="3">
    <location>
        <position position="127"/>
    </location>
</feature>
<keyword evidence="4" id="KW-1185">Reference proteome</keyword>
<organism evidence="3 4">
    <name type="scientific">Pristionchus fissidentatus</name>
    <dbReference type="NCBI Taxonomy" id="1538716"/>
    <lineage>
        <taxon>Eukaryota</taxon>
        <taxon>Metazoa</taxon>
        <taxon>Ecdysozoa</taxon>
        <taxon>Nematoda</taxon>
        <taxon>Chromadorea</taxon>
        <taxon>Rhabditida</taxon>
        <taxon>Rhabditina</taxon>
        <taxon>Diplogasteromorpha</taxon>
        <taxon>Diplogasteroidea</taxon>
        <taxon>Neodiplogasteridae</taxon>
        <taxon>Pristionchus</taxon>
    </lineage>
</organism>